<comment type="function">
    <text evidence="1 9">May be involved in recombinational repair of damaged DNA.</text>
</comment>
<sequence length="560" mass="62606">MLASLHITKYVLIEELQIDFSEGFSVISGETGAGKSILLGALSLLLGKRADSSEIAPGADKCVVEGVFQKLSKQTEQLLLGQDLDFDPEECILRREISVKGKSRAFINDTPVSLSTLKSVAGSLIDIHSQHQNLLLGDPFFQLSSLDAIADIDLLLAHYQEKYRTYIDHRKTLEELQATIERDTQEIDFLRFRYSELQDASLKEGEEKKLEEELRTLSHASEIAQGVGIALSALSENDTAALSAIHSAIESLSRITAYSSTFSSYRERLQSLRIELQDIANSLSQEAELLSTDPTRLAQVEDRWDLLNTLMHKHKASTIEGLLDIREELKNKLNRIDHSEEDLKQEQEVVERILSETNKLADELHGKRLSAAGVFEKELKGKLPHLGIPQAKFEVDIRPATLSIQGRDRVTFLFSANAQQKPQDVSEVASGGEISRLMLIIKSVIAKRRELPSIIFDEVDTGISGDVASRMAEMLRHMGQHMQVIAITHLPQIAAYGKNHYFVYKQSDEISSKTSIRRLNREERIREIARMQSGNLFTQIGLAAAEELLLNSTEIGILPD</sequence>
<dbReference type="InterPro" id="IPR027417">
    <property type="entry name" value="P-loop_NTPase"/>
</dbReference>
<evidence type="ECO:0000313" key="15">
    <source>
        <dbReference type="Proteomes" id="UP000249300"/>
    </source>
</evidence>
<dbReference type="InterPro" id="IPR004604">
    <property type="entry name" value="DNA_recomb/repair_RecN"/>
</dbReference>
<evidence type="ECO:0000256" key="7">
    <source>
        <dbReference type="ARBA" id="ARBA00023204"/>
    </source>
</evidence>
<keyword evidence="5 9" id="KW-0227">DNA damage</keyword>
<evidence type="ECO:0000256" key="6">
    <source>
        <dbReference type="ARBA" id="ARBA00022840"/>
    </source>
</evidence>
<evidence type="ECO:0000256" key="3">
    <source>
        <dbReference type="ARBA" id="ARBA00021315"/>
    </source>
</evidence>
<evidence type="ECO:0000256" key="2">
    <source>
        <dbReference type="ARBA" id="ARBA00009441"/>
    </source>
</evidence>
<comment type="similarity">
    <text evidence="2 9">Belongs to the RecN family.</text>
</comment>
<dbReference type="EMBL" id="LS483447">
    <property type="protein sequence ID" value="SQH73645.1"/>
    <property type="molecule type" value="Genomic_DNA"/>
</dbReference>
<evidence type="ECO:0000256" key="5">
    <source>
        <dbReference type="ARBA" id="ARBA00022763"/>
    </source>
</evidence>
<evidence type="ECO:0000259" key="11">
    <source>
        <dbReference type="Pfam" id="PF02463"/>
    </source>
</evidence>
<feature type="domain" description="RecF/RecN/SMC N-terminal" evidence="11">
    <location>
        <begin position="7"/>
        <end position="511"/>
    </location>
</feature>
<dbReference type="Gene3D" id="3.40.50.300">
    <property type="entry name" value="P-loop containing nucleotide triphosphate hydrolases"/>
    <property type="match status" value="2"/>
</dbReference>
<dbReference type="SUPFAM" id="SSF52540">
    <property type="entry name" value="P-loop containing nucleoside triphosphate hydrolases"/>
    <property type="match status" value="1"/>
</dbReference>
<reference evidence="12 14" key="1">
    <citation type="submission" date="2014-08" db="EMBL/GenBank/DDBJ databases">
        <title>Porphyromonas crevioricanis strain:COT-253_OH1447 Genome sequencing.</title>
        <authorList>
            <person name="Wallis C."/>
            <person name="Deusch O."/>
            <person name="O'Flynn C."/>
            <person name="Davis I."/>
            <person name="Jospin G."/>
            <person name="Darling A.E."/>
            <person name="Coil D.A."/>
            <person name="Alexiev A."/>
            <person name="Horsfall A."/>
            <person name="Kirkwood N."/>
            <person name="Harris S."/>
            <person name="Eisen J.A."/>
        </authorList>
    </citation>
    <scope>NUCLEOTIDE SEQUENCE [LARGE SCALE GENOMIC DNA]</scope>
    <source>
        <strain evidence="14">COT-253 OH1447</strain>
        <strain evidence="12">COT-253_OH1447</strain>
    </source>
</reference>
<proteinExistence type="inferred from homology"/>
<evidence type="ECO:0000256" key="8">
    <source>
        <dbReference type="ARBA" id="ARBA00033408"/>
    </source>
</evidence>
<evidence type="ECO:0000256" key="9">
    <source>
        <dbReference type="PIRNR" id="PIRNR003128"/>
    </source>
</evidence>
<evidence type="ECO:0000313" key="13">
    <source>
        <dbReference type="EMBL" id="SQH73645.1"/>
    </source>
</evidence>
<dbReference type="PANTHER" id="PTHR11059:SF0">
    <property type="entry name" value="DNA REPAIR PROTEIN RECN"/>
    <property type="match status" value="1"/>
</dbReference>
<evidence type="ECO:0000256" key="10">
    <source>
        <dbReference type="SAM" id="Coils"/>
    </source>
</evidence>
<keyword evidence="15" id="KW-1185">Reference proteome</keyword>
<dbReference type="FunFam" id="3.40.50.300:FF:000319">
    <property type="entry name" value="DNA repair protein RecN"/>
    <property type="match status" value="1"/>
</dbReference>
<dbReference type="GO" id="GO:0006310">
    <property type="term" value="P:DNA recombination"/>
    <property type="evidence" value="ECO:0007669"/>
    <property type="project" value="InterPro"/>
</dbReference>
<dbReference type="PANTHER" id="PTHR11059">
    <property type="entry name" value="DNA REPAIR PROTEIN RECN"/>
    <property type="match status" value="1"/>
</dbReference>
<dbReference type="CDD" id="cd03241">
    <property type="entry name" value="ABC_RecN"/>
    <property type="match status" value="2"/>
</dbReference>
<evidence type="ECO:0000313" key="14">
    <source>
        <dbReference type="Proteomes" id="UP000030136"/>
    </source>
</evidence>
<dbReference type="NCBIfam" id="TIGR00634">
    <property type="entry name" value="recN"/>
    <property type="match status" value="1"/>
</dbReference>
<dbReference type="RefSeq" id="WP_023937622.1">
    <property type="nucleotide sequence ID" value="NZ_FUXH01000009.1"/>
</dbReference>
<dbReference type="InterPro" id="IPR003395">
    <property type="entry name" value="RecF/RecN/SMC_N"/>
</dbReference>
<dbReference type="AlphaFoldDB" id="A0A0A2FK95"/>
<keyword evidence="4" id="KW-0547">Nucleotide-binding</keyword>
<name>A0A0A2FK95_9PORP</name>
<dbReference type="Proteomes" id="UP000030136">
    <property type="component" value="Unassembled WGS sequence"/>
</dbReference>
<dbReference type="Proteomes" id="UP000249300">
    <property type="component" value="Chromosome 1"/>
</dbReference>
<feature type="coiled-coil region" evidence="10">
    <location>
        <begin position="166"/>
        <end position="193"/>
    </location>
</feature>
<gene>
    <name evidence="13" type="primary">recN</name>
    <name evidence="12" type="ORF">HQ38_07705</name>
    <name evidence="13" type="ORF">NCTC12858_01509</name>
</gene>
<reference evidence="13 15" key="2">
    <citation type="submission" date="2018-06" db="EMBL/GenBank/DDBJ databases">
        <authorList>
            <consortium name="Pathogen Informatics"/>
            <person name="Doyle S."/>
        </authorList>
    </citation>
    <scope>NUCLEOTIDE SEQUENCE [LARGE SCALE GENOMIC DNA]</scope>
    <source>
        <strain evidence="13 15">NCTC12858</strain>
    </source>
</reference>
<dbReference type="OrthoDB" id="9806954at2"/>
<organism evidence="12 14">
    <name type="scientific">Porphyromonas crevioricanis</name>
    <dbReference type="NCBI Taxonomy" id="393921"/>
    <lineage>
        <taxon>Bacteria</taxon>
        <taxon>Pseudomonadati</taxon>
        <taxon>Bacteroidota</taxon>
        <taxon>Bacteroidia</taxon>
        <taxon>Bacteroidales</taxon>
        <taxon>Porphyromonadaceae</taxon>
        <taxon>Porphyromonas</taxon>
    </lineage>
</organism>
<keyword evidence="10" id="KW-0175">Coiled coil</keyword>
<dbReference type="GO" id="GO:0005524">
    <property type="term" value="F:ATP binding"/>
    <property type="evidence" value="ECO:0007669"/>
    <property type="project" value="UniProtKB-KW"/>
</dbReference>
<keyword evidence="7 9" id="KW-0234">DNA repair</keyword>
<dbReference type="GO" id="GO:0009432">
    <property type="term" value="P:SOS response"/>
    <property type="evidence" value="ECO:0007669"/>
    <property type="project" value="TreeGrafter"/>
</dbReference>
<evidence type="ECO:0000256" key="1">
    <source>
        <dbReference type="ARBA" id="ARBA00003618"/>
    </source>
</evidence>
<dbReference type="eggNOG" id="COG0497">
    <property type="taxonomic scope" value="Bacteria"/>
</dbReference>
<accession>A0A0A2FK95</accession>
<dbReference type="KEGG" id="pcre:NCTC12858_01509"/>
<dbReference type="STRING" id="393921.HQ45_08560"/>
<dbReference type="EMBL" id="JQJC01000022">
    <property type="protein sequence ID" value="KGN93891.1"/>
    <property type="molecule type" value="Genomic_DNA"/>
</dbReference>
<evidence type="ECO:0000313" key="12">
    <source>
        <dbReference type="EMBL" id="KGN93891.1"/>
    </source>
</evidence>
<keyword evidence="6" id="KW-0067">ATP-binding</keyword>
<dbReference type="PIRSF" id="PIRSF003128">
    <property type="entry name" value="RecN"/>
    <property type="match status" value="1"/>
</dbReference>
<evidence type="ECO:0000256" key="4">
    <source>
        <dbReference type="ARBA" id="ARBA00022741"/>
    </source>
</evidence>
<dbReference type="GO" id="GO:0043590">
    <property type="term" value="C:bacterial nucleoid"/>
    <property type="evidence" value="ECO:0007669"/>
    <property type="project" value="TreeGrafter"/>
</dbReference>
<dbReference type="Pfam" id="PF02463">
    <property type="entry name" value="SMC_N"/>
    <property type="match status" value="1"/>
</dbReference>
<dbReference type="GO" id="GO:0006281">
    <property type="term" value="P:DNA repair"/>
    <property type="evidence" value="ECO:0007669"/>
    <property type="project" value="UniProtKB-KW"/>
</dbReference>
<protein>
    <recommendedName>
        <fullName evidence="3 9">DNA repair protein RecN</fullName>
    </recommendedName>
    <alternativeName>
        <fullName evidence="8 9">Recombination protein N</fullName>
    </alternativeName>
</protein>
<feature type="coiled-coil region" evidence="10">
    <location>
        <begin position="322"/>
        <end position="363"/>
    </location>
</feature>